<dbReference type="InterPro" id="IPR036775">
    <property type="entry name" value="DNA_pol_Y-fam_lit_finger_sf"/>
</dbReference>
<evidence type="ECO:0000259" key="17">
    <source>
        <dbReference type="PROSITE" id="PS50173"/>
    </source>
</evidence>
<comment type="function">
    <text evidence="16">Poorly processive, error-prone DNA polymerase involved in untargeted mutagenesis. Copies undamaged DNA at stalled replication forks, which arise in vivo from mismatched or misaligned primer ends. These misaligned primers can be extended by PolIV. Exhibits no 3'-5' exonuclease (proofreading) activity. May be involved in translesional synthesis, in conjunction with the beta clamp from PolIII.</text>
</comment>
<keyword evidence="11 16" id="KW-0460">Magnesium</keyword>
<organism evidence="18 19">
    <name type="scientific">Anaerovirgula multivorans</name>
    <dbReference type="NCBI Taxonomy" id="312168"/>
    <lineage>
        <taxon>Bacteria</taxon>
        <taxon>Bacillati</taxon>
        <taxon>Bacillota</taxon>
        <taxon>Clostridia</taxon>
        <taxon>Peptostreptococcales</taxon>
        <taxon>Natronincolaceae</taxon>
        <taxon>Anaerovirgula</taxon>
    </lineage>
</organism>
<dbReference type="InterPro" id="IPR043128">
    <property type="entry name" value="Rev_trsase/Diguanyl_cyclase"/>
</dbReference>
<dbReference type="Gene3D" id="3.30.70.270">
    <property type="match status" value="1"/>
</dbReference>
<comment type="similarity">
    <text evidence="2 16">Belongs to the DNA polymerase type-Y family.</text>
</comment>
<evidence type="ECO:0000313" key="18">
    <source>
        <dbReference type="EMBL" id="SNS11311.1"/>
    </source>
</evidence>
<keyword evidence="13 16" id="KW-0238">DNA-binding</keyword>
<accession>A0A239BV58</accession>
<evidence type="ECO:0000256" key="6">
    <source>
        <dbReference type="ARBA" id="ARBA00022679"/>
    </source>
</evidence>
<dbReference type="Pfam" id="PF11798">
    <property type="entry name" value="IMS_HHH"/>
    <property type="match status" value="1"/>
</dbReference>
<sequence length="348" mass="39971">MERKIIHVDMDAFFAAVEQRDHPHFKGKPVIVGGSSKRGIVATCSYEARRYGIHSAMPIFMAEEKCPHGIYLPVRYSRYKEVSREIFNIFYDITDLVEPLSIDEAYLDITDVKKEAIEVAHYIKREVMNRTGLTLSVGISYNKFLAKLASDWNKPNGIKIITKDMIPELLKPLSINKVYGIGKKSAKKLNAIGIFTIEDMMDLTEEYLVHFLGKMGTEVYHMIRGVDNRQIQTGREIKSIGRETTLQKDTRDKEYLKEILLVFAKDVANSLDKRNLSTKTITIKMKEADFINHTKSRTLNYHLDAVEDIYKVACDILDELVLEKDLRLIGLSVSNFGEEEMQQLSFFE</sequence>
<dbReference type="GO" id="GO:0006261">
    <property type="term" value="P:DNA-templated DNA replication"/>
    <property type="evidence" value="ECO:0007669"/>
    <property type="project" value="UniProtKB-UniRule"/>
</dbReference>
<evidence type="ECO:0000256" key="13">
    <source>
        <dbReference type="ARBA" id="ARBA00023125"/>
    </source>
</evidence>
<feature type="binding site" evidence="16">
    <location>
        <position position="9"/>
    </location>
    <ligand>
        <name>Mg(2+)</name>
        <dbReference type="ChEBI" id="CHEBI:18420"/>
    </ligand>
</feature>
<evidence type="ECO:0000256" key="12">
    <source>
        <dbReference type="ARBA" id="ARBA00022932"/>
    </source>
</evidence>
<dbReference type="SUPFAM" id="SSF100879">
    <property type="entry name" value="Lesion bypass DNA polymerase (Y-family), little finger domain"/>
    <property type="match status" value="1"/>
</dbReference>
<comment type="cofactor">
    <cofactor evidence="16">
        <name>Mg(2+)</name>
        <dbReference type="ChEBI" id="CHEBI:18420"/>
    </cofactor>
    <text evidence="16">Binds 2 magnesium ions per subunit.</text>
</comment>
<evidence type="ECO:0000256" key="15">
    <source>
        <dbReference type="ARBA" id="ARBA00049244"/>
    </source>
</evidence>
<dbReference type="InterPro" id="IPR001126">
    <property type="entry name" value="UmuC"/>
</dbReference>
<dbReference type="GO" id="GO:0005829">
    <property type="term" value="C:cytosol"/>
    <property type="evidence" value="ECO:0007669"/>
    <property type="project" value="TreeGrafter"/>
</dbReference>
<keyword evidence="9 16" id="KW-0479">Metal-binding</keyword>
<dbReference type="InterPro" id="IPR050116">
    <property type="entry name" value="DNA_polymerase-Y"/>
</dbReference>
<dbReference type="Pfam" id="PF11799">
    <property type="entry name" value="IMS_C"/>
    <property type="match status" value="1"/>
</dbReference>
<evidence type="ECO:0000256" key="3">
    <source>
        <dbReference type="ARBA" id="ARBA00011245"/>
    </source>
</evidence>
<dbReference type="EC" id="2.7.7.7" evidence="16"/>
<evidence type="ECO:0000256" key="14">
    <source>
        <dbReference type="ARBA" id="ARBA00023204"/>
    </source>
</evidence>
<keyword evidence="8 16" id="KW-0235">DNA replication</keyword>
<evidence type="ECO:0000256" key="7">
    <source>
        <dbReference type="ARBA" id="ARBA00022695"/>
    </source>
</evidence>
<keyword evidence="14 16" id="KW-0234">DNA repair</keyword>
<dbReference type="Gene3D" id="1.10.150.20">
    <property type="entry name" value="5' to 3' exonuclease, C-terminal subdomain"/>
    <property type="match status" value="1"/>
</dbReference>
<dbReference type="InterPro" id="IPR024728">
    <property type="entry name" value="PolY_HhH_motif"/>
</dbReference>
<keyword evidence="12 16" id="KW-0239">DNA-directed DNA polymerase</keyword>
<evidence type="ECO:0000256" key="9">
    <source>
        <dbReference type="ARBA" id="ARBA00022723"/>
    </source>
</evidence>
<dbReference type="PANTHER" id="PTHR11076:SF33">
    <property type="entry name" value="DNA POLYMERASE KAPPA"/>
    <property type="match status" value="1"/>
</dbReference>
<keyword evidence="10 16" id="KW-0227">DNA damage</keyword>
<dbReference type="GO" id="GO:0003887">
    <property type="term" value="F:DNA-directed DNA polymerase activity"/>
    <property type="evidence" value="ECO:0007669"/>
    <property type="project" value="UniProtKB-UniRule"/>
</dbReference>
<evidence type="ECO:0000256" key="1">
    <source>
        <dbReference type="ARBA" id="ARBA00004496"/>
    </source>
</evidence>
<dbReference type="CDD" id="cd03586">
    <property type="entry name" value="PolY_Pol_IV_kappa"/>
    <property type="match status" value="1"/>
</dbReference>
<dbReference type="NCBIfam" id="NF002677">
    <property type="entry name" value="PRK02406.1"/>
    <property type="match status" value="1"/>
</dbReference>
<reference evidence="18 19" key="1">
    <citation type="submission" date="2017-06" db="EMBL/GenBank/DDBJ databases">
        <authorList>
            <person name="Kim H.J."/>
            <person name="Triplett B.A."/>
        </authorList>
    </citation>
    <scope>NUCLEOTIDE SEQUENCE [LARGE SCALE GENOMIC DNA]</scope>
    <source>
        <strain evidence="18 19">SCA</strain>
    </source>
</reference>
<dbReference type="EMBL" id="FZOJ01000004">
    <property type="protein sequence ID" value="SNS11311.1"/>
    <property type="molecule type" value="Genomic_DNA"/>
</dbReference>
<dbReference type="PROSITE" id="PS50173">
    <property type="entry name" value="UMUC"/>
    <property type="match status" value="1"/>
</dbReference>
<evidence type="ECO:0000256" key="5">
    <source>
        <dbReference type="ARBA" id="ARBA00022490"/>
    </source>
</evidence>
<evidence type="ECO:0000313" key="19">
    <source>
        <dbReference type="Proteomes" id="UP000198304"/>
    </source>
</evidence>
<name>A0A239BV58_9FIRM</name>
<dbReference type="NCBIfam" id="NF010731">
    <property type="entry name" value="PRK14133.1"/>
    <property type="match status" value="1"/>
</dbReference>
<dbReference type="Pfam" id="PF00817">
    <property type="entry name" value="IMS"/>
    <property type="match status" value="1"/>
</dbReference>
<comment type="subunit">
    <text evidence="3 16">Monomer.</text>
</comment>
<dbReference type="GO" id="GO:0006281">
    <property type="term" value="P:DNA repair"/>
    <property type="evidence" value="ECO:0007669"/>
    <property type="project" value="UniProtKB-UniRule"/>
</dbReference>
<feature type="site" description="Substrate discrimination" evidence="16">
    <location>
        <position position="14"/>
    </location>
</feature>
<dbReference type="FunFam" id="3.30.1490.100:FF:000004">
    <property type="entry name" value="DNA polymerase IV"/>
    <property type="match status" value="1"/>
</dbReference>
<evidence type="ECO:0000256" key="16">
    <source>
        <dbReference type="HAMAP-Rule" id="MF_01113"/>
    </source>
</evidence>
<dbReference type="InterPro" id="IPR017961">
    <property type="entry name" value="DNA_pol_Y-fam_little_finger"/>
</dbReference>
<keyword evidence="6 16" id="KW-0808">Transferase</keyword>
<feature type="active site" evidence="16">
    <location>
        <position position="104"/>
    </location>
</feature>
<evidence type="ECO:0000256" key="10">
    <source>
        <dbReference type="ARBA" id="ARBA00022763"/>
    </source>
</evidence>
<dbReference type="GO" id="GO:0009432">
    <property type="term" value="P:SOS response"/>
    <property type="evidence" value="ECO:0007669"/>
    <property type="project" value="TreeGrafter"/>
</dbReference>
<dbReference type="AlphaFoldDB" id="A0A239BV58"/>
<evidence type="ECO:0000256" key="4">
    <source>
        <dbReference type="ARBA" id="ARBA00022457"/>
    </source>
</evidence>
<keyword evidence="19" id="KW-1185">Reference proteome</keyword>
<dbReference type="Proteomes" id="UP000198304">
    <property type="component" value="Unassembled WGS sequence"/>
</dbReference>
<evidence type="ECO:0000256" key="11">
    <source>
        <dbReference type="ARBA" id="ARBA00022842"/>
    </source>
</evidence>
<dbReference type="PANTHER" id="PTHR11076">
    <property type="entry name" value="DNA REPAIR POLYMERASE UMUC / TRANSFERASE FAMILY MEMBER"/>
    <property type="match status" value="1"/>
</dbReference>
<comment type="catalytic activity">
    <reaction evidence="15 16">
        <text>DNA(n) + a 2'-deoxyribonucleoside 5'-triphosphate = DNA(n+1) + diphosphate</text>
        <dbReference type="Rhea" id="RHEA:22508"/>
        <dbReference type="Rhea" id="RHEA-COMP:17339"/>
        <dbReference type="Rhea" id="RHEA-COMP:17340"/>
        <dbReference type="ChEBI" id="CHEBI:33019"/>
        <dbReference type="ChEBI" id="CHEBI:61560"/>
        <dbReference type="ChEBI" id="CHEBI:173112"/>
        <dbReference type="EC" id="2.7.7.7"/>
    </reaction>
</comment>
<dbReference type="GO" id="GO:0003684">
    <property type="term" value="F:damaged DNA binding"/>
    <property type="evidence" value="ECO:0007669"/>
    <property type="project" value="InterPro"/>
</dbReference>
<dbReference type="FunFam" id="3.40.1170.60:FF:000001">
    <property type="entry name" value="DNA polymerase IV"/>
    <property type="match status" value="1"/>
</dbReference>
<keyword evidence="4 16" id="KW-0515">Mutator protein</keyword>
<evidence type="ECO:0000256" key="8">
    <source>
        <dbReference type="ARBA" id="ARBA00022705"/>
    </source>
</evidence>
<proteinExistence type="inferred from homology"/>
<dbReference type="GO" id="GO:0042276">
    <property type="term" value="P:error-prone translesion synthesis"/>
    <property type="evidence" value="ECO:0007669"/>
    <property type="project" value="TreeGrafter"/>
</dbReference>
<dbReference type="Gene3D" id="3.40.1170.60">
    <property type="match status" value="1"/>
</dbReference>
<protein>
    <recommendedName>
        <fullName evidence="16">DNA polymerase IV</fullName>
        <shortName evidence="16">Pol IV</shortName>
        <ecNumber evidence="16">2.7.7.7</ecNumber>
    </recommendedName>
</protein>
<keyword evidence="7 16" id="KW-0548">Nucleotidyltransferase</keyword>
<dbReference type="SUPFAM" id="SSF56672">
    <property type="entry name" value="DNA/RNA polymerases"/>
    <property type="match status" value="1"/>
</dbReference>
<gene>
    <name evidence="16" type="primary">dinB</name>
    <name evidence="18" type="ORF">SAMN05446037_1004134</name>
</gene>
<keyword evidence="5 16" id="KW-0963">Cytoplasm</keyword>
<comment type="subcellular location">
    <subcellularLocation>
        <location evidence="1 16">Cytoplasm</location>
    </subcellularLocation>
</comment>
<evidence type="ECO:0000256" key="2">
    <source>
        <dbReference type="ARBA" id="ARBA00010945"/>
    </source>
</evidence>
<dbReference type="OrthoDB" id="9808813at2"/>
<feature type="domain" description="UmuC" evidence="17">
    <location>
        <begin position="5"/>
        <end position="182"/>
    </location>
</feature>
<dbReference type="HAMAP" id="MF_01113">
    <property type="entry name" value="DNApol_IV"/>
    <property type="match status" value="1"/>
</dbReference>
<dbReference type="RefSeq" id="WP_089281916.1">
    <property type="nucleotide sequence ID" value="NZ_FZOJ01000004.1"/>
</dbReference>
<dbReference type="InterPro" id="IPR022880">
    <property type="entry name" value="DNApol_IV"/>
</dbReference>
<feature type="binding site" evidence="16">
    <location>
        <position position="103"/>
    </location>
    <ligand>
        <name>Mg(2+)</name>
        <dbReference type="ChEBI" id="CHEBI:18420"/>
    </ligand>
</feature>
<dbReference type="GO" id="GO:0000287">
    <property type="term" value="F:magnesium ion binding"/>
    <property type="evidence" value="ECO:0007669"/>
    <property type="project" value="UniProtKB-UniRule"/>
</dbReference>
<dbReference type="InterPro" id="IPR043502">
    <property type="entry name" value="DNA/RNA_pol_sf"/>
</dbReference>
<dbReference type="Gene3D" id="3.30.1490.100">
    <property type="entry name" value="DNA polymerase, Y-family, little finger domain"/>
    <property type="match status" value="1"/>
</dbReference>